<accession>A0AAV4FG42</accession>
<feature type="coiled-coil region" evidence="6">
    <location>
        <begin position="160"/>
        <end position="201"/>
    </location>
</feature>
<dbReference type="PANTHER" id="PTHR44080">
    <property type="entry name" value="E3 UBIQUITIN-PROTEIN LIGASE COP1"/>
    <property type="match status" value="1"/>
</dbReference>
<evidence type="ECO:0000256" key="5">
    <source>
        <dbReference type="PROSITE-ProRule" id="PRU00221"/>
    </source>
</evidence>
<dbReference type="InterPro" id="IPR017907">
    <property type="entry name" value="Znf_RING_CS"/>
</dbReference>
<proteinExistence type="predicted"/>
<keyword evidence="5" id="KW-0853">WD repeat</keyword>
<organism evidence="9 10">
    <name type="scientific">Elysia marginata</name>
    <dbReference type="NCBI Taxonomy" id="1093978"/>
    <lineage>
        <taxon>Eukaryota</taxon>
        <taxon>Metazoa</taxon>
        <taxon>Spiralia</taxon>
        <taxon>Lophotrochozoa</taxon>
        <taxon>Mollusca</taxon>
        <taxon>Gastropoda</taxon>
        <taxon>Heterobranchia</taxon>
        <taxon>Euthyneura</taxon>
        <taxon>Panpulmonata</taxon>
        <taxon>Sacoglossa</taxon>
        <taxon>Placobranchoidea</taxon>
        <taxon>Plakobranchidae</taxon>
        <taxon>Elysia</taxon>
    </lineage>
</organism>
<dbReference type="Pfam" id="PF00400">
    <property type="entry name" value="WD40"/>
    <property type="match status" value="5"/>
</dbReference>
<evidence type="ECO:0000256" key="1">
    <source>
        <dbReference type="ARBA" id="ARBA00022723"/>
    </source>
</evidence>
<dbReference type="InterPro" id="IPR001680">
    <property type="entry name" value="WD40_rpt"/>
</dbReference>
<feature type="repeat" description="WD" evidence="5">
    <location>
        <begin position="503"/>
        <end position="543"/>
    </location>
</feature>
<dbReference type="InterPro" id="IPR001841">
    <property type="entry name" value="Znf_RING"/>
</dbReference>
<dbReference type="EMBL" id="BMAT01004307">
    <property type="protein sequence ID" value="GFR71673.1"/>
    <property type="molecule type" value="Genomic_DNA"/>
</dbReference>
<dbReference type="CDD" id="cd00200">
    <property type="entry name" value="WD40"/>
    <property type="match status" value="1"/>
</dbReference>
<evidence type="ECO:0000259" key="8">
    <source>
        <dbReference type="PROSITE" id="PS50089"/>
    </source>
</evidence>
<evidence type="ECO:0000256" key="3">
    <source>
        <dbReference type="ARBA" id="ARBA00022833"/>
    </source>
</evidence>
<evidence type="ECO:0000313" key="9">
    <source>
        <dbReference type="EMBL" id="GFR71673.1"/>
    </source>
</evidence>
<evidence type="ECO:0000256" key="4">
    <source>
        <dbReference type="PROSITE-ProRule" id="PRU00175"/>
    </source>
</evidence>
<dbReference type="SUPFAM" id="SSF57850">
    <property type="entry name" value="RING/U-box"/>
    <property type="match status" value="1"/>
</dbReference>
<feature type="region of interest" description="Disordered" evidence="7">
    <location>
        <begin position="206"/>
        <end position="236"/>
    </location>
</feature>
<dbReference type="Proteomes" id="UP000762676">
    <property type="component" value="Unassembled WGS sequence"/>
</dbReference>
<dbReference type="AlphaFoldDB" id="A0AAV4FG42"/>
<dbReference type="SMART" id="SM00184">
    <property type="entry name" value="RING"/>
    <property type="match status" value="1"/>
</dbReference>
<dbReference type="GO" id="GO:0061630">
    <property type="term" value="F:ubiquitin protein ligase activity"/>
    <property type="evidence" value="ECO:0007669"/>
    <property type="project" value="InterPro"/>
</dbReference>
<evidence type="ECO:0000313" key="10">
    <source>
        <dbReference type="Proteomes" id="UP000762676"/>
    </source>
</evidence>
<dbReference type="PROSITE" id="PS50082">
    <property type="entry name" value="WD_REPEATS_2"/>
    <property type="match status" value="2"/>
</dbReference>
<feature type="compositionally biased region" description="Polar residues" evidence="7">
    <location>
        <begin position="213"/>
        <end position="232"/>
    </location>
</feature>
<keyword evidence="10" id="KW-1185">Reference proteome</keyword>
<dbReference type="SMART" id="SM00320">
    <property type="entry name" value="WD40"/>
    <property type="match status" value="7"/>
</dbReference>
<sequence length="635" mass="71577">MMSRGPPQTSTSSAARKARKRPATPILGGQEGSYKNINNDFICPICFDLIDEAYMTKCGHSFCHSCIERSLERNNRCPRCGVPIESSSQIFPNFTLMELIRKHKADDQKSSTERQAGQHNWQFLSQDLDLVDINNVMSLLAMRKQLLEQGSKASEARMLKTFLEEVRTRKEKELEKIQRQLEILKQDCKAADEKLQEFEQRNLNCPDHLVPNGLSSLSEPGPSRSNGEPSSVSDRRIQSHVSVAEPFAGGSATRPSFELTEAQKKRKLSQHFEDLEKVYIDTRSGAGFGGETAGSLETFANCLSKFSQYTSMRAVASLNYTHEVFTNSSSIVSSIEFDRDSEFFAIAGVTKKIKIYEYSIVRDAVVDLHYPITEMSCDSKISCIAWNPYKKHMLSSADYNGIVYMWDTSTNMRTQMFQEHEKRCWSVDFNTMDPKMLASGSDDTKVKLWDWDRSRSVMTIEGGANVCCVKFNPTTRYNLAFGSADHCVHYYDLRHPREAVHVFRGHGKAVSYVKFLNGTDMVSASTDSQLKMWSLGCHNAISTFKGHINEKNFVGLATDGDYVACGSENNSLYVYYKGLSRQILTYKFEPARKLIEKPGKDDDSTEFVSAVTWKPNSNVLVAANSQGLVKLLELV</sequence>
<dbReference type="Pfam" id="PF13923">
    <property type="entry name" value="zf-C3HC4_2"/>
    <property type="match status" value="1"/>
</dbReference>
<dbReference type="PROSITE" id="PS50294">
    <property type="entry name" value="WD_REPEATS_REGION"/>
    <property type="match status" value="1"/>
</dbReference>
<gene>
    <name evidence="9" type="ORF">ElyMa_002100100</name>
</gene>
<dbReference type="PANTHER" id="PTHR44080:SF1">
    <property type="entry name" value="E3 UBIQUITIN-PROTEIN LIGASE COP1"/>
    <property type="match status" value="1"/>
</dbReference>
<name>A0AAV4FG42_9GAST</name>
<dbReference type="GO" id="GO:0008270">
    <property type="term" value="F:zinc ion binding"/>
    <property type="evidence" value="ECO:0007669"/>
    <property type="project" value="UniProtKB-KW"/>
</dbReference>
<protein>
    <submittedName>
        <fullName evidence="9">E3 ubiquitin-protein ligase RFWD2</fullName>
    </submittedName>
</protein>
<evidence type="ECO:0000256" key="6">
    <source>
        <dbReference type="SAM" id="Coils"/>
    </source>
</evidence>
<evidence type="ECO:0000256" key="7">
    <source>
        <dbReference type="SAM" id="MobiDB-lite"/>
    </source>
</evidence>
<dbReference type="InterPro" id="IPR013083">
    <property type="entry name" value="Znf_RING/FYVE/PHD"/>
</dbReference>
<dbReference type="SUPFAM" id="SSF50978">
    <property type="entry name" value="WD40 repeat-like"/>
    <property type="match status" value="1"/>
</dbReference>
<keyword evidence="1" id="KW-0479">Metal-binding</keyword>
<keyword evidence="2 4" id="KW-0863">Zinc-finger</keyword>
<keyword evidence="3" id="KW-0862">Zinc</keyword>
<comment type="caution">
    <text evidence="9">The sequence shown here is derived from an EMBL/GenBank/DDBJ whole genome shotgun (WGS) entry which is preliminary data.</text>
</comment>
<dbReference type="InterPro" id="IPR036322">
    <property type="entry name" value="WD40_repeat_dom_sf"/>
</dbReference>
<dbReference type="InterPro" id="IPR015943">
    <property type="entry name" value="WD40/YVTN_repeat-like_dom_sf"/>
</dbReference>
<dbReference type="PROSITE" id="PS50089">
    <property type="entry name" value="ZF_RING_2"/>
    <property type="match status" value="1"/>
</dbReference>
<feature type="domain" description="RING-type" evidence="8">
    <location>
        <begin position="43"/>
        <end position="80"/>
    </location>
</feature>
<dbReference type="Gene3D" id="2.130.10.10">
    <property type="entry name" value="YVTN repeat-like/Quinoprotein amine dehydrogenase"/>
    <property type="match status" value="1"/>
</dbReference>
<dbReference type="PROSITE" id="PS00518">
    <property type="entry name" value="ZF_RING_1"/>
    <property type="match status" value="1"/>
</dbReference>
<feature type="region of interest" description="Disordered" evidence="7">
    <location>
        <begin position="1"/>
        <end position="30"/>
    </location>
</feature>
<evidence type="ECO:0000256" key="2">
    <source>
        <dbReference type="ARBA" id="ARBA00022771"/>
    </source>
</evidence>
<feature type="repeat" description="WD" evidence="5">
    <location>
        <begin position="417"/>
        <end position="459"/>
    </location>
</feature>
<dbReference type="InterPro" id="IPR042755">
    <property type="entry name" value="COP1"/>
</dbReference>
<reference evidence="9 10" key="1">
    <citation type="journal article" date="2021" name="Elife">
        <title>Chloroplast acquisition without the gene transfer in kleptoplastic sea slugs, Plakobranchus ocellatus.</title>
        <authorList>
            <person name="Maeda T."/>
            <person name="Takahashi S."/>
            <person name="Yoshida T."/>
            <person name="Shimamura S."/>
            <person name="Takaki Y."/>
            <person name="Nagai Y."/>
            <person name="Toyoda A."/>
            <person name="Suzuki Y."/>
            <person name="Arimoto A."/>
            <person name="Ishii H."/>
            <person name="Satoh N."/>
            <person name="Nishiyama T."/>
            <person name="Hasebe M."/>
            <person name="Maruyama T."/>
            <person name="Minagawa J."/>
            <person name="Obokata J."/>
            <person name="Shigenobu S."/>
        </authorList>
    </citation>
    <scope>NUCLEOTIDE SEQUENCE [LARGE SCALE GENOMIC DNA]</scope>
</reference>
<keyword evidence="6" id="KW-0175">Coiled coil</keyword>
<dbReference type="GO" id="GO:0043161">
    <property type="term" value="P:proteasome-mediated ubiquitin-dependent protein catabolic process"/>
    <property type="evidence" value="ECO:0007669"/>
    <property type="project" value="TreeGrafter"/>
</dbReference>
<dbReference type="CDD" id="cd16504">
    <property type="entry name" value="RING-HC_COP1"/>
    <property type="match status" value="1"/>
</dbReference>
<dbReference type="Gene3D" id="3.30.40.10">
    <property type="entry name" value="Zinc/RING finger domain, C3HC4 (zinc finger)"/>
    <property type="match status" value="1"/>
</dbReference>